<evidence type="ECO:0000313" key="6">
    <source>
        <dbReference type="EMBL" id="KKZ14655.1"/>
    </source>
</evidence>
<evidence type="ECO:0000256" key="3">
    <source>
        <dbReference type="PIRNR" id="PIRNR006230"/>
    </source>
</evidence>
<reference evidence="6 7" key="2">
    <citation type="submission" date="2015-05" db="EMBL/GenBank/DDBJ databases">
        <title>Lifestyle Evolution in Cyanobacterial Symbionts of Sponges.</title>
        <authorList>
            <person name="Burgsdorf I."/>
            <person name="Slaby B.M."/>
            <person name="Handley K.M."/>
            <person name="Haber M."/>
            <person name="Blom J."/>
            <person name="Marshall C.W."/>
            <person name="Gilbert J.A."/>
            <person name="Hentschel U."/>
            <person name="Steindler L."/>
        </authorList>
    </citation>
    <scope>NUCLEOTIDE SEQUENCE [LARGE SCALE GENOMIC DNA]</scope>
    <source>
        <strain evidence="6">15L</strain>
    </source>
</reference>
<keyword evidence="3" id="KW-0963">Cytoplasm</keyword>
<keyword evidence="2 3" id="KW-0342">GTP-binding</keyword>
<name>A0A0G8AZD1_9SYNE</name>
<dbReference type="PRINTS" id="PR00326">
    <property type="entry name" value="GTP1OBG"/>
</dbReference>
<evidence type="ECO:0000256" key="4">
    <source>
        <dbReference type="PIRSR" id="PIRSR006230-1"/>
    </source>
</evidence>
<dbReference type="PATRIC" id="fig|1608419.3.peg.2137"/>
<evidence type="ECO:0000256" key="1">
    <source>
        <dbReference type="ARBA" id="ARBA00022741"/>
    </source>
</evidence>
<keyword evidence="1 3" id="KW-0547">Nucleotide-binding</keyword>
<dbReference type="InterPro" id="IPR006073">
    <property type="entry name" value="GTP-bd"/>
</dbReference>
<feature type="binding site" evidence="4">
    <location>
        <begin position="61"/>
        <end position="64"/>
    </location>
    <ligand>
        <name>GTP</name>
        <dbReference type="ChEBI" id="CHEBI:37565"/>
    </ligand>
</feature>
<comment type="similarity">
    <text evidence="3">Belongs to the TRAFAC class YlqF/YawG GTPase family. MTG1 subfamily.</text>
</comment>
<dbReference type="GO" id="GO:0005525">
    <property type="term" value="F:GTP binding"/>
    <property type="evidence" value="ECO:0007669"/>
    <property type="project" value="UniProtKB-KW"/>
</dbReference>
<dbReference type="InterPro" id="IPR019991">
    <property type="entry name" value="GTP-bd_ribosome_bgen"/>
</dbReference>
<gene>
    <name evidence="6" type="ORF">TQ37_00395</name>
</gene>
<dbReference type="InterPro" id="IPR023179">
    <property type="entry name" value="GTP-bd_ortho_bundle_sf"/>
</dbReference>
<comment type="function">
    <text evidence="3">Required for a late step of 50S ribosomal subunit assembly. Has GTPase activity.</text>
</comment>
<dbReference type="CDD" id="cd01856">
    <property type="entry name" value="YlqF"/>
    <property type="match status" value="1"/>
</dbReference>
<dbReference type="Pfam" id="PF01926">
    <property type="entry name" value="MMR_HSR1"/>
    <property type="match status" value="1"/>
</dbReference>
<sequence length="291" mass="32122">MDSPGIQWYPGHIARAEKQLRQQLDRVDVVLEVCDARILLASRHPCLERWAGNRPRVMVVNRQDMIPPAARSCWHRWLQQHGETPIWCDGRRGGGSKALLQAAVDAGVALNARRQQRGLRPRPVRALMLGFPNVGKSALINRLVGRRAVASERRAGVTRSLQWVRMGGQVDLLDAPGILPTRLQDQQAALLLAICDDIGQAAYDHEPVAQALLQYLANLVPPQVDERLTGLLAARYGITADPRVPHRWLQAAADEHTSGCAARMARRLLDDFRKGHLGAVALQAPQPSPDG</sequence>
<evidence type="ECO:0000313" key="7">
    <source>
        <dbReference type="Proteomes" id="UP000035037"/>
    </source>
</evidence>
<organism evidence="6 7">
    <name type="scientific">Candidatus Synechococcus spongiarum 15L</name>
    <dbReference type="NCBI Taxonomy" id="1608419"/>
    <lineage>
        <taxon>Bacteria</taxon>
        <taxon>Bacillati</taxon>
        <taxon>Cyanobacteriota</taxon>
        <taxon>Cyanophyceae</taxon>
        <taxon>Synechococcales</taxon>
        <taxon>Synechococcaceae</taxon>
        <taxon>Synechococcus</taxon>
    </lineage>
</organism>
<dbReference type="PIRSF" id="PIRSF006230">
    <property type="entry name" value="MG442"/>
    <property type="match status" value="1"/>
</dbReference>
<dbReference type="EMBL" id="JYFQ01000007">
    <property type="protein sequence ID" value="KKZ14655.1"/>
    <property type="molecule type" value="Genomic_DNA"/>
</dbReference>
<reference evidence="6 7" key="1">
    <citation type="submission" date="2015-02" db="EMBL/GenBank/DDBJ databases">
        <authorList>
            <person name="Slaby B."/>
            <person name="Hentschel U."/>
        </authorList>
    </citation>
    <scope>NUCLEOTIDE SEQUENCE [LARGE SCALE GENOMIC DNA]</scope>
    <source>
        <strain evidence="6">15L</strain>
    </source>
</reference>
<dbReference type="PANTHER" id="PTHR45782">
    <property type="entry name" value="MITOCHONDRIAL RIBOSOME-ASSOCIATED GTPASE 1"/>
    <property type="match status" value="1"/>
</dbReference>
<dbReference type="GO" id="GO:0003924">
    <property type="term" value="F:GTPase activity"/>
    <property type="evidence" value="ECO:0007669"/>
    <property type="project" value="TreeGrafter"/>
</dbReference>
<evidence type="ECO:0000256" key="2">
    <source>
        <dbReference type="ARBA" id="ARBA00023134"/>
    </source>
</evidence>
<comment type="caution">
    <text evidence="6">The sequence shown here is derived from an EMBL/GenBank/DDBJ whole genome shotgun (WGS) entry which is preliminary data.</text>
</comment>
<dbReference type="SUPFAM" id="SSF52540">
    <property type="entry name" value="P-loop containing nucleoside triphosphate hydrolases"/>
    <property type="match status" value="1"/>
</dbReference>
<protein>
    <recommendedName>
        <fullName evidence="3">Ribosome biogenesis GTPase A</fullName>
    </recommendedName>
</protein>
<dbReference type="Gene3D" id="3.40.50.300">
    <property type="entry name" value="P-loop containing nucleotide triphosphate hydrolases"/>
    <property type="match status" value="1"/>
</dbReference>
<accession>A0A0G8AZD1</accession>
<feature type="domain" description="G" evidence="5">
    <location>
        <begin position="127"/>
        <end position="196"/>
    </location>
</feature>
<dbReference type="Gene3D" id="1.10.1580.10">
    <property type="match status" value="1"/>
</dbReference>
<dbReference type="NCBIfam" id="TIGR03596">
    <property type="entry name" value="GTPase_YlqF"/>
    <property type="match status" value="1"/>
</dbReference>
<feature type="binding site" evidence="4">
    <location>
        <position position="177"/>
    </location>
    <ligand>
        <name>GTP</name>
        <dbReference type="ChEBI" id="CHEBI:37565"/>
    </ligand>
</feature>
<dbReference type="GO" id="GO:0006412">
    <property type="term" value="P:translation"/>
    <property type="evidence" value="ECO:0007669"/>
    <property type="project" value="TreeGrafter"/>
</dbReference>
<dbReference type="PANTHER" id="PTHR45782:SF5">
    <property type="entry name" value="DAR GTPASE 3, CHLOROPLASTIC"/>
    <property type="match status" value="1"/>
</dbReference>
<evidence type="ECO:0000259" key="5">
    <source>
        <dbReference type="Pfam" id="PF01926"/>
    </source>
</evidence>
<dbReference type="Proteomes" id="UP000035037">
    <property type="component" value="Unassembled WGS sequence"/>
</dbReference>
<proteinExistence type="inferred from homology"/>
<dbReference type="InterPro" id="IPR027417">
    <property type="entry name" value="P-loop_NTPase"/>
</dbReference>
<dbReference type="InterPro" id="IPR016478">
    <property type="entry name" value="GTPase_MTG1"/>
</dbReference>
<comment type="subcellular location">
    <subcellularLocation>
        <location evidence="3">Cytoplasm</location>
    </subcellularLocation>
</comment>
<dbReference type="AlphaFoldDB" id="A0A0G8AZD1"/>
<dbReference type="GO" id="GO:0005737">
    <property type="term" value="C:cytoplasm"/>
    <property type="evidence" value="ECO:0007669"/>
    <property type="project" value="UniProtKB-SubCell"/>
</dbReference>